<reference evidence="3" key="1">
    <citation type="journal article" date="2019" name="Int. J. Syst. Evol. Microbiol.">
        <title>The Global Catalogue of Microorganisms (GCM) 10K type strain sequencing project: providing services to taxonomists for standard genome sequencing and annotation.</title>
        <authorList>
            <consortium name="The Broad Institute Genomics Platform"/>
            <consortium name="The Broad Institute Genome Sequencing Center for Infectious Disease"/>
            <person name="Wu L."/>
            <person name="Ma J."/>
        </authorList>
    </citation>
    <scope>NUCLEOTIDE SEQUENCE [LARGE SCALE GENOMIC DNA]</scope>
    <source>
        <strain evidence="3">CGMCC 1.12851</strain>
    </source>
</reference>
<dbReference type="EMBL" id="BMGD01000001">
    <property type="protein sequence ID" value="GGB52098.1"/>
    <property type="molecule type" value="Genomic_DNA"/>
</dbReference>
<dbReference type="Proteomes" id="UP000614261">
    <property type="component" value="Unassembled WGS sequence"/>
</dbReference>
<evidence type="ECO:0000313" key="2">
    <source>
        <dbReference type="EMBL" id="GGB52098.1"/>
    </source>
</evidence>
<gene>
    <name evidence="2" type="ORF">GCM10010833_03550</name>
</gene>
<keyword evidence="3" id="KW-1185">Reference proteome</keyword>
<proteinExistence type="predicted"/>
<name>A0ABQ1IWS7_9SPHN</name>
<comment type="caution">
    <text evidence="2">The sequence shown here is derived from an EMBL/GenBank/DDBJ whole genome shotgun (WGS) entry which is preliminary data.</text>
</comment>
<evidence type="ECO:0000313" key="3">
    <source>
        <dbReference type="Proteomes" id="UP000614261"/>
    </source>
</evidence>
<evidence type="ECO:0000256" key="1">
    <source>
        <dbReference type="SAM" id="MobiDB-lite"/>
    </source>
</evidence>
<organism evidence="2 3">
    <name type="scientific">Blastomonas aquatica</name>
    <dbReference type="NCBI Taxonomy" id="1510276"/>
    <lineage>
        <taxon>Bacteria</taxon>
        <taxon>Pseudomonadati</taxon>
        <taxon>Pseudomonadota</taxon>
        <taxon>Alphaproteobacteria</taxon>
        <taxon>Sphingomonadales</taxon>
        <taxon>Sphingomonadaceae</taxon>
        <taxon>Blastomonas</taxon>
    </lineage>
</organism>
<accession>A0ABQ1IWS7</accession>
<sequence length="60" mass="6694">MRQPKAGRAQQPAVHGSPKIRMQPNYHSEITETYLDAMQKAVDAAKPEGFRLTAINEAGW</sequence>
<protein>
    <submittedName>
        <fullName evidence="2">Uncharacterized protein</fullName>
    </submittedName>
</protein>
<feature type="region of interest" description="Disordered" evidence="1">
    <location>
        <begin position="1"/>
        <end position="24"/>
    </location>
</feature>